<evidence type="ECO:0000313" key="2">
    <source>
        <dbReference type="Proteomes" id="UP001623592"/>
    </source>
</evidence>
<dbReference type="RefSeq" id="WP_406787904.1">
    <property type="nucleotide sequence ID" value="NZ_JBJIAA010000009.1"/>
</dbReference>
<evidence type="ECO:0008006" key="3">
    <source>
        <dbReference type="Google" id="ProtNLM"/>
    </source>
</evidence>
<comment type="caution">
    <text evidence="1">The sequence shown here is derived from an EMBL/GenBank/DDBJ whole genome shotgun (WGS) entry which is preliminary data.</text>
</comment>
<accession>A0ABW8TFZ8</accession>
<protein>
    <recommendedName>
        <fullName evidence="3">Phage XkdN-like protein</fullName>
    </recommendedName>
</protein>
<reference evidence="1 2" key="1">
    <citation type="submission" date="2024-11" db="EMBL/GenBank/DDBJ databases">
        <authorList>
            <person name="Heng Y.C."/>
            <person name="Lim A.C.H."/>
            <person name="Lee J.K.Y."/>
            <person name="Kittelmann S."/>
        </authorList>
    </citation>
    <scope>NUCLEOTIDE SEQUENCE [LARGE SCALE GENOMIC DNA]</scope>
    <source>
        <strain evidence="1 2">WILCCON 0114</strain>
    </source>
</reference>
<proteinExistence type="predicted"/>
<organism evidence="1 2">
    <name type="scientific">Clostridium neuense</name>
    <dbReference type="NCBI Taxonomy" id="1728934"/>
    <lineage>
        <taxon>Bacteria</taxon>
        <taxon>Bacillati</taxon>
        <taxon>Bacillota</taxon>
        <taxon>Clostridia</taxon>
        <taxon>Eubacteriales</taxon>
        <taxon>Clostridiaceae</taxon>
        <taxon>Clostridium</taxon>
    </lineage>
</organism>
<evidence type="ECO:0000313" key="1">
    <source>
        <dbReference type="EMBL" id="MFL0251251.1"/>
    </source>
</evidence>
<name>A0ABW8TFZ8_9CLOT</name>
<gene>
    <name evidence="1" type="ORF">ACJDT4_12515</name>
</gene>
<dbReference type="Proteomes" id="UP001623592">
    <property type="component" value="Unassembled WGS sequence"/>
</dbReference>
<dbReference type="EMBL" id="JBJIAA010000009">
    <property type="protein sequence ID" value="MFL0251251.1"/>
    <property type="molecule type" value="Genomic_DNA"/>
</dbReference>
<sequence length="131" mass="14713">MKKNISKEKTKVLTLEDIIAKKSEKEDSKKAFKNIYIKSLGGDLTFSKPTREDILDCMDAIDDETKVSSVYEGYKKIIYDNCEMLKSKELQSAYGVKFNEIVEALLEVGEVMSIGNELIEFGGGKVDVKNS</sequence>
<keyword evidence="2" id="KW-1185">Reference proteome</keyword>